<evidence type="ECO:0000259" key="3">
    <source>
        <dbReference type="PROSITE" id="PS51462"/>
    </source>
</evidence>
<dbReference type="Proteomes" id="UP000051638">
    <property type="component" value="Unassembled WGS sequence"/>
</dbReference>
<evidence type="ECO:0000256" key="2">
    <source>
        <dbReference type="ARBA" id="ARBA00022801"/>
    </source>
</evidence>
<dbReference type="InterPro" id="IPR015797">
    <property type="entry name" value="NUDIX_hydrolase-like_dom_sf"/>
</dbReference>
<dbReference type="Gene3D" id="3.90.79.10">
    <property type="entry name" value="Nucleoside Triphosphate Pyrophosphohydrolase"/>
    <property type="match status" value="1"/>
</dbReference>
<dbReference type="AlphaFoldDB" id="A0A0R2D585"/>
<proteinExistence type="predicted"/>
<dbReference type="PANTHER" id="PTHR11839:SF18">
    <property type="entry name" value="NUDIX HYDROLASE DOMAIN-CONTAINING PROTEIN"/>
    <property type="match status" value="1"/>
</dbReference>
<dbReference type="CDD" id="cd03424">
    <property type="entry name" value="NUDIX_ADPRase_Nudt5_UGPPase_Nudt14"/>
    <property type="match status" value="1"/>
</dbReference>
<evidence type="ECO:0000313" key="4">
    <source>
        <dbReference type="EMBL" id="KRM98992.1"/>
    </source>
</evidence>
<sequence length="185" mass="20428">MDWTNAGRTGKIQAEKQLYHGPIFKLVQRQIKTPDQLTVSRDVVLHQPAAAILALTADHQVVLNTEFRAGVNHESLSLPAGLLNPGEDPITAAKRELHEETGYIAHDLHKLTTITSSEGFTDERVTLVLAKIDPQEKIATNFDRDEFVNSQLIPLTQLVDLIKAGTVQSAQTVAAVSYYTAFYQP</sequence>
<dbReference type="GO" id="GO:0019693">
    <property type="term" value="P:ribose phosphate metabolic process"/>
    <property type="evidence" value="ECO:0007669"/>
    <property type="project" value="TreeGrafter"/>
</dbReference>
<dbReference type="PROSITE" id="PS51462">
    <property type="entry name" value="NUDIX"/>
    <property type="match status" value="1"/>
</dbReference>
<protein>
    <submittedName>
        <fullName evidence="4">Adp-ribose pyrophosphatase</fullName>
    </submittedName>
</protein>
<dbReference type="STRING" id="1423796.FC24_GL000629"/>
<feature type="domain" description="Nudix hydrolase" evidence="3">
    <location>
        <begin position="44"/>
        <end position="175"/>
    </location>
</feature>
<dbReference type="SUPFAM" id="SSF55811">
    <property type="entry name" value="Nudix"/>
    <property type="match status" value="1"/>
</dbReference>
<gene>
    <name evidence="4" type="ORF">FC24_GL000629</name>
</gene>
<dbReference type="InterPro" id="IPR000086">
    <property type="entry name" value="NUDIX_hydrolase_dom"/>
</dbReference>
<dbReference type="PROSITE" id="PS00893">
    <property type="entry name" value="NUDIX_BOX"/>
    <property type="match status" value="1"/>
</dbReference>
<evidence type="ECO:0000313" key="5">
    <source>
        <dbReference type="Proteomes" id="UP000051638"/>
    </source>
</evidence>
<dbReference type="GO" id="GO:0016787">
    <property type="term" value="F:hydrolase activity"/>
    <property type="evidence" value="ECO:0007669"/>
    <property type="project" value="UniProtKB-KW"/>
</dbReference>
<keyword evidence="2" id="KW-0378">Hydrolase</keyword>
<keyword evidence="5" id="KW-1185">Reference proteome</keyword>
<comment type="caution">
    <text evidence="4">The sequence shown here is derived from an EMBL/GenBank/DDBJ whole genome shotgun (WGS) entry which is preliminary data.</text>
</comment>
<dbReference type="PATRIC" id="fig|1423796.3.peg.646"/>
<dbReference type="RefSeq" id="WP_057873446.1">
    <property type="nucleotide sequence ID" value="NZ_AYYI01000021.1"/>
</dbReference>
<organism evidence="4 5">
    <name type="scientific">Loigolactobacillus rennini DSM 20253</name>
    <dbReference type="NCBI Taxonomy" id="1423796"/>
    <lineage>
        <taxon>Bacteria</taxon>
        <taxon>Bacillati</taxon>
        <taxon>Bacillota</taxon>
        <taxon>Bacilli</taxon>
        <taxon>Lactobacillales</taxon>
        <taxon>Lactobacillaceae</taxon>
        <taxon>Loigolactobacillus</taxon>
    </lineage>
</organism>
<dbReference type="OrthoDB" id="9806150at2"/>
<comment type="cofactor">
    <cofactor evidence="1">
        <name>Mg(2+)</name>
        <dbReference type="ChEBI" id="CHEBI:18420"/>
    </cofactor>
</comment>
<dbReference type="Pfam" id="PF00293">
    <property type="entry name" value="NUDIX"/>
    <property type="match status" value="1"/>
</dbReference>
<reference evidence="4 5" key="1">
    <citation type="journal article" date="2015" name="Genome Announc.">
        <title>Expanding the biotechnology potential of lactobacilli through comparative genomics of 213 strains and associated genera.</title>
        <authorList>
            <person name="Sun Z."/>
            <person name="Harris H.M."/>
            <person name="McCann A."/>
            <person name="Guo C."/>
            <person name="Argimon S."/>
            <person name="Zhang W."/>
            <person name="Yang X."/>
            <person name="Jeffery I.B."/>
            <person name="Cooney J.C."/>
            <person name="Kagawa T.F."/>
            <person name="Liu W."/>
            <person name="Song Y."/>
            <person name="Salvetti E."/>
            <person name="Wrobel A."/>
            <person name="Rasinkangas P."/>
            <person name="Parkhill J."/>
            <person name="Rea M.C."/>
            <person name="O'Sullivan O."/>
            <person name="Ritari J."/>
            <person name="Douillard F.P."/>
            <person name="Paul Ross R."/>
            <person name="Yang R."/>
            <person name="Briner A.E."/>
            <person name="Felis G.E."/>
            <person name="de Vos W.M."/>
            <person name="Barrangou R."/>
            <person name="Klaenhammer T.R."/>
            <person name="Caufield P.W."/>
            <person name="Cui Y."/>
            <person name="Zhang H."/>
            <person name="O'Toole P.W."/>
        </authorList>
    </citation>
    <scope>NUCLEOTIDE SEQUENCE [LARGE SCALE GENOMIC DNA]</scope>
    <source>
        <strain evidence="4 5">DSM 20253</strain>
    </source>
</reference>
<dbReference type="GO" id="GO:0006753">
    <property type="term" value="P:nucleoside phosphate metabolic process"/>
    <property type="evidence" value="ECO:0007669"/>
    <property type="project" value="TreeGrafter"/>
</dbReference>
<dbReference type="GO" id="GO:0005829">
    <property type="term" value="C:cytosol"/>
    <property type="evidence" value="ECO:0007669"/>
    <property type="project" value="TreeGrafter"/>
</dbReference>
<evidence type="ECO:0000256" key="1">
    <source>
        <dbReference type="ARBA" id="ARBA00001946"/>
    </source>
</evidence>
<dbReference type="EMBL" id="AYYI01000021">
    <property type="protein sequence ID" value="KRM98992.1"/>
    <property type="molecule type" value="Genomic_DNA"/>
</dbReference>
<accession>A0A0R2D585</accession>
<name>A0A0R2D585_9LACO</name>
<dbReference type="InterPro" id="IPR020084">
    <property type="entry name" value="NUDIX_hydrolase_CS"/>
</dbReference>
<dbReference type="PANTHER" id="PTHR11839">
    <property type="entry name" value="UDP/ADP-SUGAR PYROPHOSPHATASE"/>
    <property type="match status" value="1"/>
</dbReference>